<accession>A0A7L2ICP4</accession>
<dbReference type="OrthoDB" id="9396170at2759"/>
<evidence type="ECO:0000256" key="1">
    <source>
        <dbReference type="SAM" id="MobiDB-lite"/>
    </source>
</evidence>
<dbReference type="InterPro" id="IPR011992">
    <property type="entry name" value="EF-hand-dom_pair"/>
</dbReference>
<name>A0A7L2ICP4_9PICI</name>
<protein>
    <submittedName>
        <fullName evidence="3">RAB44 protein</fullName>
    </submittedName>
</protein>
<dbReference type="SUPFAM" id="SSF47473">
    <property type="entry name" value="EF-hand"/>
    <property type="match status" value="1"/>
</dbReference>
<feature type="region of interest" description="Disordered" evidence="1">
    <location>
        <begin position="226"/>
        <end position="250"/>
    </location>
</feature>
<dbReference type="AlphaFoldDB" id="A0A7L2ICP4"/>
<feature type="domain" description="EF-hand" evidence="2">
    <location>
        <begin position="67"/>
        <end position="102"/>
    </location>
</feature>
<dbReference type="InterPro" id="IPR002048">
    <property type="entry name" value="EF_hand_dom"/>
</dbReference>
<reference evidence="3 4" key="1">
    <citation type="submission" date="2019-09" db="EMBL/GenBank/DDBJ databases">
        <title>Bird 10,000 Genomes (B10K) Project - Family phase.</title>
        <authorList>
            <person name="Zhang G."/>
        </authorList>
    </citation>
    <scope>NUCLEOTIDE SEQUENCE [LARGE SCALE GENOMIC DNA]</scope>
    <source>
        <strain evidence="3">B10K-DU-001-42</strain>
        <tissue evidence="3">Muscle</tissue>
    </source>
</reference>
<feature type="non-terminal residue" evidence="3">
    <location>
        <position position="1"/>
    </location>
</feature>
<dbReference type="Proteomes" id="UP000536381">
    <property type="component" value="Unassembled WGS sequence"/>
</dbReference>
<sequence>LGSSRRRQLREGPGEASVLAPSPGEDSLWASQVVQRVQDLLGEQDKDRTGFVTRSDMQKLQEEDLPCSTEELQLLFDGLDAAGSGRISTEEFTAGLWQFLSSHKAARDQHRRWKTASQRVHLVLPSPQLEGVDSEEWRHFAAFLDQLGMDNTSEEQQLWQLWVKLRQEEPQLRGKPEDFLAEMRLRIQGAKSTKEALAVTLNKRVAEHDLEVQQLCQTLEQQLKEEGQRLEQESGARRQQHRTELQQALDAGEREVQRLITAQRELEARCHRLCSTQQAANTENQQLEKSNQVLEEQLQHLHQQLQQTHRHLQARRAT</sequence>
<proteinExistence type="predicted"/>
<keyword evidence="4" id="KW-1185">Reference proteome</keyword>
<gene>
    <name evidence="3" type="primary">Rab44_0</name>
    <name evidence="3" type="ORF">SEMFRA_R08077</name>
</gene>
<evidence type="ECO:0000313" key="4">
    <source>
        <dbReference type="Proteomes" id="UP000536381"/>
    </source>
</evidence>
<feature type="non-terminal residue" evidence="3">
    <location>
        <position position="318"/>
    </location>
</feature>
<dbReference type="Gene3D" id="1.10.238.10">
    <property type="entry name" value="EF-hand"/>
    <property type="match status" value="1"/>
</dbReference>
<dbReference type="PROSITE" id="PS50222">
    <property type="entry name" value="EF_HAND_2"/>
    <property type="match status" value="1"/>
</dbReference>
<dbReference type="CDD" id="cd00051">
    <property type="entry name" value="EFh"/>
    <property type="match status" value="1"/>
</dbReference>
<dbReference type="EMBL" id="VWYK01023962">
    <property type="protein sequence ID" value="NXR07531.1"/>
    <property type="molecule type" value="Genomic_DNA"/>
</dbReference>
<feature type="region of interest" description="Disordered" evidence="1">
    <location>
        <begin position="1"/>
        <end position="24"/>
    </location>
</feature>
<dbReference type="Pfam" id="PF13499">
    <property type="entry name" value="EF-hand_7"/>
    <property type="match status" value="1"/>
</dbReference>
<evidence type="ECO:0000313" key="3">
    <source>
        <dbReference type="EMBL" id="NXR07531.1"/>
    </source>
</evidence>
<comment type="caution">
    <text evidence="3">The sequence shown here is derived from an EMBL/GenBank/DDBJ whole genome shotgun (WGS) entry which is preliminary data.</text>
</comment>
<organism evidence="3 4">
    <name type="scientific">Semnornis frantzii</name>
    <dbReference type="NCBI Taxonomy" id="91796"/>
    <lineage>
        <taxon>Eukaryota</taxon>
        <taxon>Metazoa</taxon>
        <taxon>Chordata</taxon>
        <taxon>Craniata</taxon>
        <taxon>Vertebrata</taxon>
        <taxon>Euteleostomi</taxon>
        <taxon>Archelosauria</taxon>
        <taxon>Archosauria</taxon>
        <taxon>Dinosauria</taxon>
        <taxon>Saurischia</taxon>
        <taxon>Theropoda</taxon>
        <taxon>Coelurosauria</taxon>
        <taxon>Aves</taxon>
        <taxon>Neognathae</taxon>
        <taxon>Neoaves</taxon>
        <taxon>Telluraves</taxon>
        <taxon>Coraciimorphae</taxon>
        <taxon>Piciformes</taxon>
        <taxon>Ramphastidae</taxon>
        <taxon>Semnornis</taxon>
    </lineage>
</organism>
<dbReference type="GO" id="GO:0005509">
    <property type="term" value="F:calcium ion binding"/>
    <property type="evidence" value="ECO:0007669"/>
    <property type="project" value="InterPro"/>
</dbReference>
<evidence type="ECO:0000259" key="2">
    <source>
        <dbReference type="PROSITE" id="PS50222"/>
    </source>
</evidence>
<feature type="compositionally biased region" description="Basic and acidic residues" evidence="1">
    <location>
        <begin position="226"/>
        <end position="244"/>
    </location>
</feature>